<keyword evidence="4" id="KW-1185">Reference proteome</keyword>
<evidence type="ECO:0000256" key="2">
    <source>
        <dbReference type="SAM" id="SignalP"/>
    </source>
</evidence>
<feature type="region of interest" description="Disordered" evidence="1">
    <location>
        <begin position="56"/>
        <end position="84"/>
    </location>
</feature>
<evidence type="ECO:0000256" key="1">
    <source>
        <dbReference type="SAM" id="MobiDB-lite"/>
    </source>
</evidence>
<dbReference type="GeneID" id="18910846"/>
<dbReference type="AlphaFoldDB" id="K5WL40"/>
<organism evidence="3 4">
    <name type="scientific">Phanerochaete carnosa (strain HHB-10118-sp)</name>
    <name type="common">White-rot fungus</name>
    <name type="synonym">Peniophora carnosa</name>
    <dbReference type="NCBI Taxonomy" id="650164"/>
    <lineage>
        <taxon>Eukaryota</taxon>
        <taxon>Fungi</taxon>
        <taxon>Dikarya</taxon>
        <taxon>Basidiomycota</taxon>
        <taxon>Agaricomycotina</taxon>
        <taxon>Agaricomycetes</taxon>
        <taxon>Polyporales</taxon>
        <taxon>Phanerochaetaceae</taxon>
        <taxon>Phanerochaete</taxon>
    </lineage>
</organism>
<reference evidence="3 4" key="1">
    <citation type="journal article" date="2012" name="BMC Genomics">
        <title>Comparative genomics of the white-rot fungi, Phanerochaete carnosa and P. chrysosporium, to elucidate the genetic basis of the distinct wood types they colonize.</title>
        <authorList>
            <person name="Suzuki H."/>
            <person name="MacDonald J."/>
            <person name="Syed K."/>
            <person name="Salamov A."/>
            <person name="Hori C."/>
            <person name="Aerts A."/>
            <person name="Henrissat B."/>
            <person name="Wiebenga A."/>
            <person name="vanKuyk P.A."/>
            <person name="Barry K."/>
            <person name="Lindquist E."/>
            <person name="LaButti K."/>
            <person name="Lapidus A."/>
            <person name="Lucas S."/>
            <person name="Coutinho P."/>
            <person name="Gong Y."/>
            <person name="Samejima M."/>
            <person name="Mahadevan R."/>
            <person name="Abou-Zaid M."/>
            <person name="de Vries R.P."/>
            <person name="Igarashi K."/>
            <person name="Yadav J.S."/>
            <person name="Grigoriev I.V."/>
            <person name="Master E.R."/>
        </authorList>
    </citation>
    <scope>NUCLEOTIDE SEQUENCE [LARGE SCALE GENOMIC DNA]</scope>
    <source>
        <strain evidence="3 4">HHB-10118-sp</strain>
    </source>
</reference>
<feature type="chain" id="PRO_5003885681" evidence="2">
    <location>
        <begin position="17"/>
        <end position="106"/>
    </location>
</feature>
<protein>
    <submittedName>
        <fullName evidence="3">Uncharacterized protein</fullName>
    </submittedName>
</protein>
<dbReference type="RefSeq" id="XP_007392688.1">
    <property type="nucleotide sequence ID" value="XM_007392626.1"/>
</dbReference>
<dbReference type="HOGENOM" id="CLU_2224145_0_0_1"/>
<evidence type="ECO:0000313" key="4">
    <source>
        <dbReference type="Proteomes" id="UP000008370"/>
    </source>
</evidence>
<accession>K5WL40</accession>
<dbReference type="Proteomes" id="UP000008370">
    <property type="component" value="Unassembled WGS sequence"/>
</dbReference>
<dbReference type="InParanoid" id="K5WL40"/>
<evidence type="ECO:0000313" key="3">
    <source>
        <dbReference type="EMBL" id="EKM60145.1"/>
    </source>
</evidence>
<dbReference type="KEGG" id="pco:PHACADRAFT_192545"/>
<proteinExistence type="predicted"/>
<gene>
    <name evidence="3" type="ORF">PHACADRAFT_192545</name>
</gene>
<feature type="signal peptide" evidence="2">
    <location>
        <begin position="1"/>
        <end position="16"/>
    </location>
</feature>
<sequence>MFYLIQLVGIYPTATACLVERTNSYHDCTLMLENAHTRPLPLPAMGALSSGVVMSPLSEGDYPAPGTGPEAEPEKEADASALASASLPSNIRYIVALDHSEDRGND</sequence>
<keyword evidence="2" id="KW-0732">Signal</keyword>
<dbReference type="EMBL" id="JH930469">
    <property type="protein sequence ID" value="EKM60145.1"/>
    <property type="molecule type" value="Genomic_DNA"/>
</dbReference>
<name>K5WL40_PHACS</name>